<accession>A0A9D2P399</accession>
<feature type="transmembrane region" description="Helical" evidence="1">
    <location>
        <begin position="194"/>
        <end position="221"/>
    </location>
</feature>
<evidence type="ECO:0000313" key="3">
    <source>
        <dbReference type="Proteomes" id="UP000823895"/>
    </source>
</evidence>
<dbReference type="InterPro" id="IPR008875">
    <property type="entry name" value="TraX"/>
</dbReference>
<feature type="transmembrane region" description="Helical" evidence="1">
    <location>
        <begin position="16"/>
        <end position="35"/>
    </location>
</feature>
<sequence length="254" mass="28824">MTAQCADDLKLLNRDAIKYIAMFTMFLNHVANIFLEPGTMLFTVLVDIGYFTAPVMCYFLVEGYHYTRSKKKYARRLAVFALISELPFCLAFSEVYTGEKIISFCGFNMIFTLFLCFCILFVMDLAGNELVRIFLIAGLFILSLFSDWALVAPLFTVLFARAGKDKRRIRKAYLTGAGLFALMNFNPGTGLPGIMYAFVYAILSAAGILAAGVVIVRLYNGKRMERGKTFSKWFFYWFYPVHLLILGIIRICAL</sequence>
<dbReference type="Pfam" id="PF05857">
    <property type="entry name" value="TraX"/>
    <property type="match status" value="1"/>
</dbReference>
<reference evidence="2" key="2">
    <citation type="submission" date="2021-04" db="EMBL/GenBank/DDBJ databases">
        <authorList>
            <person name="Gilroy R."/>
        </authorList>
    </citation>
    <scope>NUCLEOTIDE SEQUENCE</scope>
    <source>
        <strain evidence="2">CHK165-2605</strain>
    </source>
</reference>
<dbReference type="AlphaFoldDB" id="A0A9D2P399"/>
<dbReference type="Proteomes" id="UP000823895">
    <property type="component" value="Unassembled WGS sequence"/>
</dbReference>
<name>A0A9D2P399_9FIRM</name>
<keyword evidence="1" id="KW-0472">Membrane</keyword>
<feature type="transmembrane region" description="Helical" evidence="1">
    <location>
        <begin position="104"/>
        <end position="127"/>
    </location>
</feature>
<keyword evidence="1" id="KW-0812">Transmembrane</keyword>
<organism evidence="2 3">
    <name type="scientific">Candidatus Mediterraneibacter gallistercoris</name>
    <dbReference type="NCBI Taxonomy" id="2838671"/>
    <lineage>
        <taxon>Bacteria</taxon>
        <taxon>Bacillati</taxon>
        <taxon>Bacillota</taxon>
        <taxon>Clostridia</taxon>
        <taxon>Lachnospirales</taxon>
        <taxon>Lachnospiraceae</taxon>
        <taxon>Mediterraneibacter</taxon>
    </lineage>
</organism>
<evidence type="ECO:0000256" key="1">
    <source>
        <dbReference type="SAM" id="Phobius"/>
    </source>
</evidence>
<reference evidence="2" key="1">
    <citation type="journal article" date="2021" name="PeerJ">
        <title>Extensive microbial diversity within the chicken gut microbiome revealed by metagenomics and culture.</title>
        <authorList>
            <person name="Gilroy R."/>
            <person name="Ravi A."/>
            <person name="Getino M."/>
            <person name="Pursley I."/>
            <person name="Horton D.L."/>
            <person name="Alikhan N.F."/>
            <person name="Baker D."/>
            <person name="Gharbi K."/>
            <person name="Hall N."/>
            <person name="Watson M."/>
            <person name="Adriaenssens E.M."/>
            <person name="Foster-Nyarko E."/>
            <person name="Jarju S."/>
            <person name="Secka A."/>
            <person name="Antonio M."/>
            <person name="Oren A."/>
            <person name="Chaudhuri R.R."/>
            <person name="La Ragione R."/>
            <person name="Hildebrand F."/>
            <person name="Pallen M.J."/>
        </authorList>
    </citation>
    <scope>NUCLEOTIDE SEQUENCE</scope>
    <source>
        <strain evidence="2">CHK165-2605</strain>
    </source>
</reference>
<protein>
    <submittedName>
        <fullName evidence="2">Conjugal transfer protein TraX</fullName>
    </submittedName>
</protein>
<proteinExistence type="predicted"/>
<evidence type="ECO:0000313" key="2">
    <source>
        <dbReference type="EMBL" id="HJC42551.1"/>
    </source>
</evidence>
<feature type="transmembrane region" description="Helical" evidence="1">
    <location>
        <begin position="172"/>
        <end position="188"/>
    </location>
</feature>
<gene>
    <name evidence="2" type="ORF">H9756_02555</name>
</gene>
<keyword evidence="1" id="KW-1133">Transmembrane helix</keyword>
<feature type="transmembrane region" description="Helical" evidence="1">
    <location>
        <begin position="133"/>
        <end position="160"/>
    </location>
</feature>
<comment type="caution">
    <text evidence="2">The sequence shown here is derived from an EMBL/GenBank/DDBJ whole genome shotgun (WGS) entry which is preliminary data.</text>
</comment>
<dbReference type="EMBL" id="DWWI01000057">
    <property type="protein sequence ID" value="HJC42551.1"/>
    <property type="molecule type" value="Genomic_DNA"/>
</dbReference>
<feature type="transmembrane region" description="Helical" evidence="1">
    <location>
        <begin position="42"/>
        <end position="61"/>
    </location>
</feature>
<feature type="transmembrane region" description="Helical" evidence="1">
    <location>
        <begin position="233"/>
        <end position="251"/>
    </location>
</feature>